<comment type="similarity">
    <text evidence="2">Belongs to the bacterial solute-binding protein 5 family.</text>
</comment>
<name>A0A845QN06_9FIRM</name>
<dbReference type="SUPFAM" id="SSF53850">
    <property type="entry name" value="Periplasmic binding protein-like II"/>
    <property type="match status" value="1"/>
</dbReference>
<reference evidence="7 8" key="1">
    <citation type="submission" date="2018-08" db="EMBL/GenBank/DDBJ databases">
        <title>Murine metabolic-syndrome-specific gut microbial biobank.</title>
        <authorList>
            <person name="Liu C."/>
        </authorList>
    </citation>
    <scope>NUCLEOTIDE SEQUENCE [LARGE SCALE GENOMIC DNA]</scope>
    <source>
        <strain evidence="7 8">28</strain>
    </source>
</reference>
<dbReference type="PANTHER" id="PTHR30290">
    <property type="entry name" value="PERIPLASMIC BINDING COMPONENT OF ABC TRANSPORTER"/>
    <property type="match status" value="1"/>
</dbReference>
<dbReference type="Gene3D" id="3.40.190.10">
    <property type="entry name" value="Periplasmic binding protein-like II"/>
    <property type="match status" value="1"/>
</dbReference>
<protein>
    <recommendedName>
        <fullName evidence="6">Solute-binding protein family 5 domain-containing protein</fullName>
    </recommendedName>
</protein>
<evidence type="ECO:0000313" key="8">
    <source>
        <dbReference type="Proteomes" id="UP000446866"/>
    </source>
</evidence>
<evidence type="ECO:0000256" key="2">
    <source>
        <dbReference type="ARBA" id="ARBA00005695"/>
    </source>
</evidence>
<dbReference type="GO" id="GO:0015833">
    <property type="term" value="P:peptide transport"/>
    <property type="evidence" value="ECO:0007669"/>
    <property type="project" value="TreeGrafter"/>
</dbReference>
<dbReference type="GO" id="GO:0043190">
    <property type="term" value="C:ATP-binding cassette (ABC) transporter complex"/>
    <property type="evidence" value="ECO:0007669"/>
    <property type="project" value="InterPro"/>
</dbReference>
<keyword evidence="8" id="KW-1185">Reference proteome</keyword>
<keyword evidence="5" id="KW-0812">Transmembrane</keyword>
<dbReference type="GO" id="GO:0030313">
    <property type="term" value="C:cell envelope"/>
    <property type="evidence" value="ECO:0007669"/>
    <property type="project" value="UniProtKB-SubCell"/>
</dbReference>
<dbReference type="AlphaFoldDB" id="A0A845QN06"/>
<dbReference type="Gene3D" id="3.90.76.10">
    <property type="entry name" value="Dipeptide-binding Protein, Domain 1"/>
    <property type="match status" value="1"/>
</dbReference>
<keyword evidence="5" id="KW-0472">Membrane</keyword>
<accession>A0A845QN06</accession>
<dbReference type="Pfam" id="PF00496">
    <property type="entry name" value="SBP_bac_5"/>
    <property type="match status" value="1"/>
</dbReference>
<dbReference type="PANTHER" id="PTHR30290:SF10">
    <property type="entry name" value="PERIPLASMIC OLIGOPEPTIDE-BINDING PROTEIN-RELATED"/>
    <property type="match status" value="1"/>
</dbReference>
<dbReference type="InterPro" id="IPR000914">
    <property type="entry name" value="SBP_5_dom"/>
</dbReference>
<keyword evidence="3" id="KW-0813">Transport</keyword>
<dbReference type="InterPro" id="IPR030678">
    <property type="entry name" value="Peptide/Ni-bd"/>
</dbReference>
<dbReference type="InterPro" id="IPR039424">
    <property type="entry name" value="SBP_5"/>
</dbReference>
<sequence>MSSSAGRKTSFGCGYKNEKEKEKMLKKQKKFTAILLIMLLAAVTLMSGCGGNDSSEGEGSKTLVIAVQDEVEGTDIQQIGWTNVVHELIYSPLVTYSKDLEEILPCFAESYEISEDGLSITFHLFADSKFSNGDPLTAESVKKSVLRMKEISEYSGDVEAIKDIEVVDDTTLIYHLSEPAAYMWASLCSDFGGVVHVDKAEEMGKDEYNRCAVTNGMYMVKDWQAGSQIILEKNPNFKTANPNVENKGLANFDEIIVRFIPDEFTRVSELEAGNVDIAYNIPAASREDLKANADITTYENEQAGVSYLMMNTDTAPLDDIKVRQAINLAIDKDALAESMNNVISPTYGFISKAQAGFSEEKEAALAKLYKFDQEKAKALLKEAGYEDKDGDGFVEKDGKKLTFEFCSSTDRATAKASAPVLQDQLKQVGIDVEIREYEGPYIKQLMRENNYQSASRNFEWVDADILYYVFTEASGYPWHDATVTKKLEEARYITDPDERVKKYEEFHDAIFAQMPAVSLFADVDCTATRSNIKGFEITNDGRSLFGDTVKE</sequence>
<dbReference type="Proteomes" id="UP000446866">
    <property type="component" value="Unassembled WGS sequence"/>
</dbReference>
<dbReference type="GO" id="GO:1904680">
    <property type="term" value="F:peptide transmembrane transporter activity"/>
    <property type="evidence" value="ECO:0007669"/>
    <property type="project" value="TreeGrafter"/>
</dbReference>
<keyword evidence="5" id="KW-1133">Transmembrane helix</keyword>
<keyword evidence="4" id="KW-0732">Signal</keyword>
<dbReference type="GO" id="GO:0042597">
    <property type="term" value="C:periplasmic space"/>
    <property type="evidence" value="ECO:0007669"/>
    <property type="project" value="UniProtKB-ARBA"/>
</dbReference>
<gene>
    <name evidence="7" type="ORF">D0435_07225</name>
</gene>
<feature type="transmembrane region" description="Helical" evidence="5">
    <location>
        <begin position="31"/>
        <end position="48"/>
    </location>
</feature>
<comment type="subcellular location">
    <subcellularLocation>
        <location evidence="1">Cell envelope</location>
    </subcellularLocation>
</comment>
<organism evidence="7 8">
    <name type="scientific">Anaerotruncus colihominis</name>
    <dbReference type="NCBI Taxonomy" id="169435"/>
    <lineage>
        <taxon>Bacteria</taxon>
        <taxon>Bacillati</taxon>
        <taxon>Bacillota</taxon>
        <taxon>Clostridia</taxon>
        <taxon>Eubacteriales</taxon>
        <taxon>Oscillospiraceae</taxon>
        <taxon>Anaerotruncus</taxon>
    </lineage>
</organism>
<evidence type="ECO:0000313" key="7">
    <source>
        <dbReference type="EMBL" id="NBH61438.1"/>
    </source>
</evidence>
<evidence type="ECO:0000256" key="4">
    <source>
        <dbReference type="ARBA" id="ARBA00022729"/>
    </source>
</evidence>
<evidence type="ECO:0000256" key="3">
    <source>
        <dbReference type="ARBA" id="ARBA00022448"/>
    </source>
</evidence>
<dbReference type="Gene3D" id="3.10.105.10">
    <property type="entry name" value="Dipeptide-binding Protein, Domain 3"/>
    <property type="match status" value="1"/>
</dbReference>
<evidence type="ECO:0000256" key="1">
    <source>
        <dbReference type="ARBA" id="ARBA00004196"/>
    </source>
</evidence>
<comment type="caution">
    <text evidence="7">The sequence shown here is derived from an EMBL/GenBank/DDBJ whole genome shotgun (WGS) entry which is preliminary data.</text>
</comment>
<dbReference type="EMBL" id="QXWK01000012">
    <property type="protein sequence ID" value="NBH61438.1"/>
    <property type="molecule type" value="Genomic_DNA"/>
</dbReference>
<evidence type="ECO:0000259" key="6">
    <source>
        <dbReference type="Pfam" id="PF00496"/>
    </source>
</evidence>
<feature type="domain" description="Solute-binding protein family 5" evidence="6">
    <location>
        <begin position="103"/>
        <end position="458"/>
    </location>
</feature>
<evidence type="ECO:0000256" key="5">
    <source>
        <dbReference type="SAM" id="Phobius"/>
    </source>
</evidence>
<dbReference type="PIRSF" id="PIRSF002741">
    <property type="entry name" value="MppA"/>
    <property type="match status" value="1"/>
</dbReference>
<proteinExistence type="inferred from homology"/>